<accession>A0A7L9QD25</accession>
<proteinExistence type="predicted"/>
<dbReference type="AlphaFoldDB" id="A0A7L9QD25"/>
<dbReference type="EMBL" id="MW000467">
    <property type="protein sequence ID" value="QOL00387.1"/>
    <property type="molecule type" value="Genomic_DNA"/>
</dbReference>
<dbReference type="Pfam" id="PF18906">
    <property type="entry name" value="Phage_tube_2"/>
    <property type="match status" value="1"/>
</dbReference>
<dbReference type="InterPro" id="IPR044000">
    <property type="entry name" value="Phage_tube_2"/>
</dbReference>
<name>A0A7L9QD25_9ZZZZ</name>
<organism evidence="1">
    <name type="scientific">uncultured organism</name>
    <dbReference type="NCBI Taxonomy" id="155900"/>
    <lineage>
        <taxon>unclassified sequences</taxon>
        <taxon>environmental samples</taxon>
    </lineage>
</organism>
<protein>
    <submittedName>
        <fullName evidence="1">Uncharacterized protein</fullName>
    </submittedName>
</protein>
<sequence length="341" mass="35764">MSNTQLDASMSFGLEGTYGTPVTPTRSYEFTDETFDWQPSFVQGKGLRVGTRVDRSGRRALGKQGAGGDLTIEAASKGMGFLWNAALGTSVSTLVSTGIYQQIHTPIANDYLPSYTIQKGVPLLGGSITAQTYAGCQAKSFELSVSTGGILTLKTAFMAKGVDTSTAYTAATYAAAPVQIFTFVGGAITIGGTVTLPTTTALATGGTSVGDIRDWSLSWDNKLDDNGYTFGNSGKRGRPGALGLASGTGKVTAEFDSTILRDAYFNQTDLAMVMTFQAQNVISASVYPTIQVVIPEIRLEGEMPKANKGDVITQSIGYTVLDAQVAASPIYIVQVTPDSAV</sequence>
<reference evidence="1" key="1">
    <citation type="submission" date="2020-09" db="EMBL/GenBank/DDBJ databases">
        <title>A new high-throughput screening method to detect antimicrobial volatiles from metagenomic clone libraries.</title>
        <authorList>
            <person name="Stocker F."/>
            <person name="Obermeier M."/>
            <person name="Resch K."/>
            <person name="Berg G."/>
            <person name="Mueller Bogota C.A."/>
        </authorList>
    </citation>
    <scope>NUCLEOTIDE SEQUENCE</scope>
</reference>
<evidence type="ECO:0000313" key="1">
    <source>
        <dbReference type="EMBL" id="QOL00387.1"/>
    </source>
</evidence>